<reference evidence="1" key="2">
    <citation type="submission" date="2020-07" db="EMBL/GenBank/DDBJ databases">
        <authorList>
            <person name="Vera ALvarez R."/>
            <person name="Arias-Moreno D.M."/>
            <person name="Jimenez-Jacinto V."/>
            <person name="Jimenez-Bremont J.F."/>
            <person name="Swaminathan K."/>
            <person name="Moose S.P."/>
            <person name="Guerrero-Gonzalez M.L."/>
            <person name="Marino-Ramirez L."/>
            <person name="Landsman D."/>
            <person name="Rodriguez-Kessler M."/>
            <person name="Delgado-Sanchez P."/>
        </authorList>
    </citation>
    <scope>NUCLEOTIDE SEQUENCE</scope>
    <source>
        <tissue evidence="1">Cladode</tissue>
    </source>
</reference>
<organism evidence="1">
    <name type="scientific">Opuntia streptacantha</name>
    <name type="common">Prickly pear cactus</name>
    <name type="synonym">Opuntia cardona</name>
    <dbReference type="NCBI Taxonomy" id="393608"/>
    <lineage>
        <taxon>Eukaryota</taxon>
        <taxon>Viridiplantae</taxon>
        <taxon>Streptophyta</taxon>
        <taxon>Embryophyta</taxon>
        <taxon>Tracheophyta</taxon>
        <taxon>Spermatophyta</taxon>
        <taxon>Magnoliopsida</taxon>
        <taxon>eudicotyledons</taxon>
        <taxon>Gunneridae</taxon>
        <taxon>Pentapetalae</taxon>
        <taxon>Caryophyllales</taxon>
        <taxon>Cactineae</taxon>
        <taxon>Cactaceae</taxon>
        <taxon>Opuntioideae</taxon>
        <taxon>Opuntia</taxon>
    </lineage>
</organism>
<name>A0A7C9AQQ3_OPUST</name>
<dbReference type="EMBL" id="GISG01257314">
    <property type="protein sequence ID" value="MBA4673016.1"/>
    <property type="molecule type" value="Transcribed_RNA"/>
</dbReference>
<protein>
    <submittedName>
        <fullName evidence="1">Uncharacterized protein</fullName>
    </submittedName>
</protein>
<proteinExistence type="predicted"/>
<dbReference type="AlphaFoldDB" id="A0A7C9AQQ3"/>
<evidence type="ECO:0000313" key="1">
    <source>
        <dbReference type="EMBL" id="MBA4673016.1"/>
    </source>
</evidence>
<accession>A0A7C9AQQ3</accession>
<sequence length="135" mass="15152">MDSNATNVEPDLESRPTERPYTACLAYVTSRTLRETPNLLSIDLITPSVRNIIRKSLGRDSINEEISSIARPLSSCLTIFFSSSDIPFPSADLLLIGFPVNIRGKYLAYPPTPKYSPIRCISSAFRRIKAFQNRQ</sequence>
<reference evidence="1" key="1">
    <citation type="journal article" date="2013" name="J. Plant Res.">
        <title>Effect of fungi and light on seed germination of three Opuntia species from semiarid lands of central Mexico.</title>
        <authorList>
            <person name="Delgado-Sanchez P."/>
            <person name="Jimenez-Bremont J.F."/>
            <person name="Guerrero-Gonzalez Mde L."/>
            <person name="Flores J."/>
        </authorList>
    </citation>
    <scope>NUCLEOTIDE SEQUENCE</scope>
    <source>
        <tissue evidence="1">Cladode</tissue>
    </source>
</reference>